<dbReference type="OrthoDB" id="1000085at2759"/>
<accession>A0A371HPB3</accession>
<evidence type="ECO:0000256" key="9">
    <source>
        <dbReference type="ARBA" id="ARBA00023172"/>
    </source>
</evidence>
<dbReference type="InterPro" id="IPR012337">
    <property type="entry name" value="RNaseH-like_sf"/>
</dbReference>
<feature type="domain" description="CCHC-type" evidence="12">
    <location>
        <begin position="219"/>
        <end position="233"/>
    </location>
</feature>
<keyword evidence="4" id="KW-0378">Hydrolase</keyword>
<dbReference type="Pfam" id="PF13976">
    <property type="entry name" value="gag_pre-integrs"/>
    <property type="match status" value="1"/>
</dbReference>
<sequence length="444" mass="51803">MTNNNLNLFRFPCLINENYDNWCRCMKALLGSQDEILKTSLEGVDKVKKVRLQTLRGEFESLRMKESESISDFGNRMMMVVNQMKCSCGRKYFCSLTIKFDFVVCAIEESKNLESMTVDQLMDSLQAYEERFKRRHEEPLEQVLNAKASLKKNGGEKYQRGRGHGHSQGRGGRGGSRNHDNFYNTERSYQPTKGHGRGRGRGNFGRTNERRYDKSNVECYNCHKYGHFSWECRTNVDEKANLVDDKKEVWDNLLKKGYEILMKENCLWLKDQNSNLVAKVFMSRNRMFMLSIKTNEAKCLKASIKDEVWCWHMRFEHLNFGALKALGDEKMVKGMFHINHPNQLCEACLLGKHARRCFPKEAKSRANKPLELVHTDACGPIDPPSFCKNKYFLLFIDDFSRKTWVYFLTHKSMAFVMFKNFKALVKNHSYVIKALRSDRGGEFT</sequence>
<evidence type="ECO:0000256" key="6">
    <source>
        <dbReference type="ARBA" id="ARBA00022908"/>
    </source>
</evidence>
<dbReference type="GO" id="GO:0015074">
    <property type="term" value="P:DNA integration"/>
    <property type="evidence" value="ECO:0007669"/>
    <property type="project" value="UniProtKB-KW"/>
</dbReference>
<evidence type="ECO:0000256" key="8">
    <source>
        <dbReference type="ARBA" id="ARBA00022932"/>
    </source>
</evidence>
<dbReference type="InterPro" id="IPR001878">
    <property type="entry name" value="Znf_CCHC"/>
</dbReference>
<dbReference type="AlphaFoldDB" id="A0A371HPB3"/>
<dbReference type="PROSITE" id="PS50994">
    <property type="entry name" value="INTEGRASE"/>
    <property type="match status" value="1"/>
</dbReference>
<keyword evidence="5" id="KW-0460">Magnesium</keyword>
<dbReference type="GO" id="GO:0008270">
    <property type="term" value="F:zinc ion binding"/>
    <property type="evidence" value="ECO:0007669"/>
    <property type="project" value="UniProtKB-KW"/>
</dbReference>
<keyword evidence="10" id="KW-0862">Zinc</keyword>
<dbReference type="PANTHER" id="PTHR42648">
    <property type="entry name" value="TRANSPOSASE, PUTATIVE-RELATED"/>
    <property type="match status" value="1"/>
</dbReference>
<dbReference type="InterPro" id="IPR025724">
    <property type="entry name" value="GAG-pre-integrase_dom"/>
</dbReference>
<keyword evidence="15" id="KW-1185">Reference proteome</keyword>
<keyword evidence="9" id="KW-0233">DNA recombination</keyword>
<evidence type="ECO:0000259" key="12">
    <source>
        <dbReference type="PROSITE" id="PS50158"/>
    </source>
</evidence>
<comment type="caution">
    <text evidence="14">The sequence shown here is derived from an EMBL/GenBank/DDBJ whole genome shotgun (WGS) entry which is preliminary data.</text>
</comment>
<proteinExistence type="predicted"/>
<dbReference type="PANTHER" id="PTHR42648:SF11">
    <property type="entry name" value="TRANSPOSON TY4-P GAG-POL POLYPROTEIN"/>
    <property type="match status" value="1"/>
</dbReference>
<feature type="compositionally biased region" description="Polar residues" evidence="11">
    <location>
        <begin position="181"/>
        <end position="191"/>
    </location>
</feature>
<evidence type="ECO:0000256" key="11">
    <source>
        <dbReference type="SAM" id="MobiDB-lite"/>
    </source>
</evidence>
<protein>
    <recommendedName>
        <fullName evidence="16">Integrase catalytic domain-containing protein</fullName>
    </recommendedName>
</protein>
<gene>
    <name evidence="14" type="ORF">CR513_11615</name>
</gene>
<keyword evidence="8" id="KW-0548">Nucleotidyltransferase</keyword>
<keyword evidence="1" id="KW-0540">Nuclease</keyword>
<dbReference type="GO" id="GO:0003964">
    <property type="term" value="F:RNA-directed DNA polymerase activity"/>
    <property type="evidence" value="ECO:0007669"/>
    <property type="project" value="UniProtKB-KW"/>
</dbReference>
<dbReference type="PROSITE" id="PS50158">
    <property type="entry name" value="ZF_CCHC"/>
    <property type="match status" value="1"/>
</dbReference>
<evidence type="ECO:0000256" key="2">
    <source>
        <dbReference type="ARBA" id="ARBA00022723"/>
    </source>
</evidence>
<dbReference type="InterPro" id="IPR039537">
    <property type="entry name" value="Retrotran_Ty1/copia-like"/>
</dbReference>
<keyword evidence="8" id="KW-0808">Transferase</keyword>
<dbReference type="GO" id="GO:0016787">
    <property type="term" value="F:hydrolase activity"/>
    <property type="evidence" value="ECO:0007669"/>
    <property type="project" value="UniProtKB-KW"/>
</dbReference>
<organism evidence="14 15">
    <name type="scientific">Mucuna pruriens</name>
    <name type="common">Velvet bean</name>
    <name type="synonym">Dolichos pruriens</name>
    <dbReference type="NCBI Taxonomy" id="157652"/>
    <lineage>
        <taxon>Eukaryota</taxon>
        <taxon>Viridiplantae</taxon>
        <taxon>Streptophyta</taxon>
        <taxon>Embryophyta</taxon>
        <taxon>Tracheophyta</taxon>
        <taxon>Spermatophyta</taxon>
        <taxon>Magnoliopsida</taxon>
        <taxon>eudicotyledons</taxon>
        <taxon>Gunneridae</taxon>
        <taxon>Pentapetalae</taxon>
        <taxon>rosids</taxon>
        <taxon>fabids</taxon>
        <taxon>Fabales</taxon>
        <taxon>Fabaceae</taxon>
        <taxon>Papilionoideae</taxon>
        <taxon>50 kb inversion clade</taxon>
        <taxon>NPAAA clade</taxon>
        <taxon>indigoferoid/millettioid clade</taxon>
        <taxon>Phaseoleae</taxon>
        <taxon>Mucuna</taxon>
    </lineage>
</organism>
<dbReference type="InterPro" id="IPR036397">
    <property type="entry name" value="RNaseH_sf"/>
</dbReference>
<name>A0A371HPB3_MUCPR</name>
<dbReference type="SUPFAM" id="SSF57756">
    <property type="entry name" value="Retrovirus zinc finger-like domains"/>
    <property type="match status" value="1"/>
</dbReference>
<dbReference type="InterPro" id="IPR036875">
    <property type="entry name" value="Znf_CCHC_sf"/>
</dbReference>
<keyword evidence="3" id="KW-0255">Endonuclease</keyword>
<evidence type="ECO:0008006" key="16">
    <source>
        <dbReference type="Google" id="ProtNLM"/>
    </source>
</evidence>
<dbReference type="InterPro" id="IPR001584">
    <property type="entry name" value="Integrase_cat-core"/>
</dbReference>
<evidence type="ECO:0000313" key="14">
    <source>
        <dbReference type="EMBL" id="RDY04651.1"/>
    </source>
</evidence>
<keyword evidence="10" id="KW-0863">Zinc-finger</keyword>
<dbReference type="GO" id="GO:0004519">
    <property type="term" value="F:endonuclease activity"/>
    <property type="evidence" value="ECO:0007669"/>
    <property type="project" value="UniProtKB-KW"/>
</dbReference>
<feature type="non-terminal residue" evidence="14">
    <location>
        <position position="1"/>
    </location>
</feature>
<evidence type="ECO:0000256" key="5">
    <source>
        <dbReference type="ARBA" id="ARBA00022842"/>
    </source>
</evidence>
<dbReference type="GO" id="GO:0006310">
    <property type="term" value="P:DNA recombination"/>
    <property type="evidence" value="ECO:0007669"/>
    <property type="project" value="UniProtKB-KW"/>
</dbReference>
<evidence type="ECO:0000256" key="7">
    <source>
        <dbReference type="ARBA" id="ARBA00022918"/>
    </source>
</evidence>
<feature type="domain" description="Integrase catalytic" evidence="13">
    <location>
        <begin position="365"/>
        <end position="444"/>
    </location>
</feature>
<dbReference type="GO" id="GO:0003676">
    <property type="term" value="F:nucleic acid binding"/>
    <property type="evidence" value="ECO:0007669"/>
    <property type="project" value="InterPro"/>
</dbReference>
<evidence type="ECO:0000256" key="1">
    <source>
        <dbReference type="ARBA" id="ARBA00022722"/>
    </source>
</evidence>
<keyword evidence="7" id="KW-0695">RNA-directed DNA polymerase</keyword>
<dbReference type="GO" id="GO:0003887">
    <property type="term" value="F:DNA-directed DNA polymerase activity"/>
    <property type="evidence" value="ECO:0007669"/>
    <property type="project" value="UniProtKB-KW"/>
</dbReference>
<feature type="region of interest" description="Disordered" evidence="11">
    <location>
        <begin position="151"/>
        <end position="208"/>
    </location>
</feature>
<dbReference type="EMBL" id="QJKJ01002041">
    <property type="protein sequence ID" value="RDY04651.1"/>
    <property type="molecule type" value="Genomic_DNA"/>
</dbReference>
<keyword evidence="6" id="KW-0229">DNA integration</keyword>
<dbReference type="Proteomes" id="UP000257109">
    <property type="component" value="Unassembled WGS sequence"/>
</dbReference>
<evidence type="ECO:0000259" key="13">
    <source>
        <dbReference type="PROSITE" id="PS50994"/>
    </source>
</evidence>
<dbReference type="SUPFAM" id="SSF53098">
    <property type="entry name" value="Ribonuclease H-like"/>
    <property type="match status" value="1"/>
</dbReference>
<reference evidence="14" key="1">
    <citation type="submission" date="2018-05" db="EMBL/GenBank/DDBJ databases">
        <title>Draft genome of Mucuna pruriens seed.</title>
        <authorList>
            <person name="Nnadi N.E."/>
            <person name="Vos R."/>
            <person name="Hasami M.H."/>
            <person name="Devisetty U.K."/>
            <person name="Aguiy J.C."/>
        </authorList>
    </citation>
    <scope>NUCLEOTIDE SEQUENCE [LARGE SCALE GENOMIC DNA]</scope>
    <source>
        <strain evidence="14">JCA_2017</strain>
    </source>
</reference>
<keyword evidence="8" id="KW-0239">DNA-directed DNA polymerase</keyword>
<dbReference type="Gene3D" id="4.10.60.10">
    <property type="entry name" value="Zinc finger, CCHC-type"/>
    <property type="match status" value="1"/>
</dbReference>
<keyword evidence="2" id="KW-0479">Metal-binding</keyword>
<evidence type="ECO:0000256" key="10">
    <source>
        <dbReference type="PROSITE-ProRule" id="PRU00047"/>
    </source>
</evidence>
<evidence type="ECO:0000256" key="3">
    <source>
        <dbReference type="ARBA" id="ARBA00022759"/>
    </source>
</evidence>
<dbReference type="Gene3D" id="3.30.420.10">
    <property type="entry name" value="Ribonuclease H-like superfamily/Ribonuclease H"/>
    <property type="match status" value="1"/>
</dbReference>
<evidence type="ECO:0000256" key="4">
    <source>
        <dbReference type="ARBA" id="ARBA00022801"/>
    </source>
</evidence>
<evidence type="ECO:0000313" key="15">
    <source>
        <dbReference type="Proteomes" id="UP000257109"/>
    </source>
</evidence>